<keyword evidence="1" id="KW-0472">Membrane</keyword>
<keyword evidence="4" id="KW-1185">Reference proteome</keyword>
<proteinExistence type="predicted"/>
<feature type="chain" id="PRO_5005534883" evidence="2">
    <location>
        <begin position="23"/>
        <end position="420"/>
    </location>
</feature>
<comment type="caution">
    <text evidence="3">The sequence shown here is derived from an EMBL/GenBank/DDBJ whole genome shotgun (WGS) entry which is preliminary data.</text>
</comment>
<evidence type="ECO:0000313" key="3">
    <source>
        <dbReference type="EMBL" id="KNC22012.1"/>
    </source>
</evidence>
<dbReference type="EMBL" id="JRES01001565">
    <property type="protein sequence ID" value="KNC22012.1"/>
    <property type="molecule type" value="Genomic_DNA"/>
</dbReference>
<feature type="signal peptide" evidence="2">
    <location>
        <begin position="1"/>
        <end position="22"/>
    </location>
</feature>
<gene>
    <name evidence="3" type="ORF">FF38_14246</name>
</gene>
<evidence type="ECO:0000256" key="2">
    <source>
        <dbReference type="SAM" id="SignalP"/>
    </source>
</evidence>
<feature type="transmembrane region" description="Helical" evidence="1">
    <location>
        <begin position="329"/>
        <end position="362"/>
    </location>
</feature>
<reference evidence="3 4" key="1">
    <citation type="journal article" date="2015" name="Nat. Commun.">
        <title>Lucilia cuprina genome unlocks parasitic fly biology to underpin future interventions.</title>
        <authorList>
            <person name="Anstead C.A."/>
            <person name="Korhonen P.K."/>
            <person name="Young N.D."/>
            <person name="Hall R.S."/>
            <person name="Jex A.R."/>
            <person name="Murali S.C."/>
            <person name="Hughes D.S."/>
            <person name="Lee S.F."/>
            <person name="Perry T."/>
            <person name="Stroehlein A.J."/>
            <person name="Ansell B.R."/>
            <person name="Breugelmans B."/>
            <person name="Hofmann A."/>
            <person name="Qu J."/>
            <person name="Dugan S."/>
            <person name="Lee S.L."/>
            <person name="Chao H."/>
            <person name="Dinh H."/>
            <person name="Han Y."/>
            <person name="Doddapaneni H.V."/>
            <person name="Worley K.C."/>
            <person name="Muzny D.M."/>
            <person name="Ioannidis P."/>
            <person name="Waterhouse R.M."/>
            <person name="Zdobnov E.M."/>
            <person name="James P.J."/>
            <person name="Bagnall N.H."/>
            <person name="Kotze A.C."/>
            <person name="Gibbs R.A."/>
            <person name="Richards S."/>
            <person name="Batterham P."/>
            <person name="Gasser R.B."/>
        </authorList>
    </citation>
    <scope>NUCLEOTIDE SEQUENCE [LARGE SCALE GENOMIC DNA]</scope>
    <source>
        <strain evidence="3 4">LS</strain>
        <tissue evidence="3">Full body</tissue>
    </source>
</reference>
<organism evidence="3 4">
    <name type="scientific">Lucilia cuprina</name>
    <name type="common">Green bottle fly</name>
    <name type="synonym">Australian sheep blowfly</name>
    <dbReference type="NCBI Taxonomy" id="7375"/>
    <lineage>
        <taxon>Eukaryota</taxon>
        <taxon>Metazoa</taxon>
        <taxon>Ecdysozoa</taxon>
        <taxon>Arthropoda</taxon>
        <taxon>Hexapoda</taxon>
        <taxon>Insecta</taxon>
        <taxon>Pterygota</taxon>
        <taxon>Neoptera</taxon>
        <taxon>Endopterygota</taxon>
        <taxon>Diptera</taxon>
        <taxon>Brachycera</taxon>
        <taxon>Muscomorpha</taxon>
        <taxon>Oestroidea</taxon>
        <taxon>Calliphoridae</taxon>
        <taxon>Luciliinae</taxon>
        <taxon>Lucilia</taxon>
    </lineage>
</organism>
<keyword evidence="1" id="KW-1133">Transmembrane helix</keyword>
<sequence length="420" mass="44014">MLFSKVAALAVALVALPTASVALKAGAEEGGGRGAAAAVLEGEALGCKNVVEASADILALEPLLRNDGDRDFSLMGFVCSLVFNCLSGGSINVFTACELRRLFFSFSSSLGGLSKGFSLAAGLTIFGGSFETGECKGAAGVATVGGAAKVFVRCSCAGAGFCCLGSGKSGKLELELSECVIMGEDCNAVFVVADSLGNGVTPSIVAAGKLSVSLKSKFKFLSVLRLASVVIAAAGGFVVAFVIVAETLEEEEEVDREAAEPMRCVELYERLVEQEHCLHYCLELLDEDDSLCFVSFDFPSPVESLDDFEEVLISSSLPLLLEDGRGTEFVLFAFVATVDVLLGIDLCGLCSLAVLGLEGLLLLLLALTAEDLSRSLSRSLSRFLSFLDFSSVLSRFSCLLLSDFFDSLLPSLWGLLTDCL</sequence>
<protein>
    <submittedName>
        <fullName evidence="3">Uncharacterized protein</fullName>
    </submittedName>
</protein>
<evidence type="ECO:0000313" key="4">
    <source>
        <dbReference type="Proteomes" id="UP000037069"/>
    </source>
</evidence>
<name>A0A0L0BPM9_LUCCU</name>
<keyword evidence="2" id="KW-0732">Signal</keyword>
<dbReference type="AlphaFoldDB" id="A0A0L0BPM9"/>
<evidence type="ECO:0000256" key="1">
    <source>
        <dbReference type="SAM" id="Phobius"/>
    </source>
</evidence>
<feature type="transmembrane region" description="Helical" evidence="1">
    <location>
        <begin position="72"/>
        <end position="94"/>
    </location>
</feature>
<accession>A0A0L0BPM9</accession>
<feature type="transmembrane region" description="Helical" evidence="1">
    <location>
        <begin position="223"/>
        <end position="245"/>
    </location>
</feature>
<keyword evidence="1" id="KW-0812">Transmembrane</keyword>
<dbReference type="Proteomes" id="UP000037069">
    <property type="component" value="Unassembled WGS sequence"/>
</dbReference>